<accession>A0A5R8YWD7</accession>
<comment type="caution">
    <text evidence="5">The sequence shown here is derived from an EMBL/GenBank/DDBJ whole genome shotgun (WGS) entry which is preliminary data.</text>
</comment>
<sequence length="511" mass="55348">MTNRTSLAALTLALTALGAQPPAAGATTVSSPSVSWKSCPTYSDEVIRSLGVTQDHVANFRTLMKRLECGTVSAPLNHDNPGGPKIDIAVTRLAATDEDHRLGTVAILPGGPGGSGYLDPILRAALRNDEMAELNERYDIIGFDPRGVGYSTKVVCEPGPRGPDKPGPLTKESARKIYDAQVAANLKCANSDPDFLRQLTTDTVARDLDQVRTALGDRTLNLLGFSWGTYLGAAYRSLFPMHTGRVFLDSPAPPWTRFDRHIEESAAAVERNFGRMATWLARRGAIYGLGTTATQVREQVVKLVTTYDKNPKTYTELPQPIDGSAVANLAGRNSTEWARAGKALSELRTAKATTAPPTVKELLGAQMRAPLPGTPEMTNMTMNWAVTCNEDSSRPSFDTAWHDYQRLQKRLPATGRSWGTTALCSGWPLPVRQATLKRNGGSLVLAAHLYEYMSVYDWALQTRRVIGGTVYKVADDVHVSTTKVPECAAEVVKYFETGRIDAGCPGLKPAS</sequence>
<evidence type="ECO:0000313" key="5">
    <source>
        <dbReference type="EMBL" id="TLP57819.1"/>
    </source>
</evidence>
<comment type="similarity">
    <text evidence="1">Belongs to the peptidase S33 family.</text>
</comment>
<feature type="domain" description="AB hydrolase-1" evidence="4">
    <location>
        <begin position="105"/>
        <end position="265"/>
    </location>
</feature>
<dbReference type="InterPro" id="IPR000073">
    <property type="entry name" value="AB_hydrolase_1"/>
</dbReference>
<name>A0A5R8YWD7_9ACTN</name>
<reference evidence="5" key="1">
    <citation type="submission" date="2019-05" db="EMBL/GenBank/DDBJ databases">
        <title>Isolation, diversity and antifungal activity of Actinobacteria from wheat.</title>
        <authorList>
            <person name="Yu B."/>
        </authorList>
    </citation>
    <scope>NUCLEOTIDE SEQUENCE [LARGE SCALE GENOMIC DNA]</scope>
    <source>
        <strain evidence="5">NEAU-HEGS1-5</strain>
    </source>
</reference>
<feature type="chain" id="PRO_5024297530" evidence="3">
    <location>
        <begin position="26"/>
        <end position="511"/>
    </location>
</feature>
<dbReference type="AlphaFoldDB" id="A0A5R8YWD7"/>
<keyword evidence="2 5" id="KW-0378">Hydrolase</keyword>
<organism evidence="5 6">
    <name type="scientific">Microbispora triticiradicis</name>
    <dbReference type="NCBI Taxonomy" id="2200763"/>
    <lineage>
        <taxon>Bacteria</taxon>
        <taxon>Bacillati</taxon>
        <taxon>Actinomycetota</taxon>
        <taxon>Actinomycetes</taxon>
        <taxon>Streptosporangiales</taxon>
        <taxon>Streptosporangiaceae</taxon>
        <taxon>Microbispora</taxon>
    </lineage>
</organism>
<dbReference type="Proteomes" id="UP000309033">
    <property type="component" value="Unassembled WGS sequence"/>
</dbReference>
<dbReference type="InterPro" id="IPR029058">
    <property type="entry name" value="AB_hydrolase_fold"/>
</dbReference>
<protein>
    <submittedName>
        <fullName evidence="5">Alpha/beta hydrolase</fullName>
    </submittedName>
</protein>
<dbReference type="SUPFAM" id="SSF53474">
    <property type="entry name" value="alpha/beta-Hydrolases"/>
    <property type="match status" value="1"/>
</dbReference>
<evidence type="ECO:0000256" key="2">
    <source>
        <dbReference type="ARBA" id="ARBA00022801"/>
    </source>
</evidence>
<keyword evidence="3" id="KW-0732">Signal</keyword>
<dbReference type="Gene3D" id="3.40.50.1820">
    <property type="entry name" value="alpha/beta hydrolase"/>
    <property type="match status" value="1"/>
</dbReference>
<feature type="signal peptide" evidence="3">
    <location>
        <begin position="1"/>
        <end position="25"/>
    </location>
</feature>
<dbReference type="GO" id="GO:0016787">
    <property type="term" value="F:hydrolase activity"/>
    <property type="evidence" value="ECO:0007669"/>
    <property type="project" value="UniProtKB-KW"/>
</dbReference>
<evidence type="ECO:0000313" key="6">
    <source>
        <dbReference type="Proteomes" id="UP000309033"/>
    </source>
</evidence>
<evidence type="ECO:0000259" key="4">
    <source>
        <dbReference type="Pfam" id="PF00561"/>
    </source>
</evidence>
<dbReference type="InterPro" id="IPR051601">
    <property type="entry name" value="Serine_prot/Carboxylest_S33"/>
</dbReference>
<evidence type="ECO:0000256" key="3">
    <source>
        <dbReference type="SAM" id="SignalP"/>
    </source>
</evidence>
<gene>
    <name evidence="5" type="ORF">FED44_19815</name>
</gene>
<keyword evidence="6" id="KW-1185">Reference proteome</keyword>
<dbReference type="OrthoDB" id="3930934at2"/>
<dbReference type="EMBL" id="VANP01000007">
    <property type="protein sequence ID" value="TLP57819.1"/>
    <property type="molecule type" value="Genomic_DNA"/>
</dbReference>
<dbReference type="Pfam" id="PF00561">
    <property type="entry name" value="Abhydrolase_1"/>
    <property type="match status" value="1"/>
</dbReference>
<proteinExistence type="inferred from homology"/>
<dbReference type="PANTHER" id="PTHR43248">
    <property type="entry name" value="2-SUCCINYL-6-HYDROXY-2,4-CYCLOHEXADIENE-1-CARBOXYLATE SYNTHASE"/>
    <property type="match status" value="1"/>
</dbReference>
<evidence type="ECO:0000256" key="1">
    <source>
        <dbReference type="ARBA" id="ARBA00010088"/>
    </source>
</evidence>
<dbReference type="PANTHER" id="PTHR43248:SF30">
    <property type="entry name" value="AB HYDROLASE-1 DOMAIN-CONTAINING PROTEIN"/>
    <property type="match status" value="1"/>
</dbReference>